<keyword evidence="8" id="KW-0067">ATP-binding</keyword>
<evidence type="ECO:0000256" key="1">
    <source>
        <dbReference type="ARBA" id="ARBA00004496"/>
    </source>
</evidence>
<evidence type="ECO:0000256" key="8">
    <source>
        <dbReference type="ARBA" id="ARBA00022840"/>
    </source>
</evidence>
<keyword evidence="5" id="KW-0819">tRNA processing</keyword>
<dbReference type="Gene3D" id="3.40.50.300">
    <property type="entry name" value="P-loop containing nucleotide triphosphate hydrolases"/>
    <property type="match status" value="1"/>
</dbReference>
<evidence type="ECO:0000256" key="6">
    <source>
        <dbReference type="ARBA" id="ARBA00022723"/>
    </source>
</evidence>
<keyword evidence="11" id="KW-0808">Transferase</keyword>
<dbReference type="GO" id="GO:0016740">
    <property type="term" value="F:transferase activity"/>
    <property type="evidence" value="ECO:0007669"/>
    <property type="project" value="UniProtKB-KW"/>
</dbReference>
<sequence length="135" mass="15687">MEITYLLDEADDVAEQLIKKINSKTILLHGKMGVGKTTLVKSIAKALGSKDEVSSPTFSIINEYQLDDGLLYHFDLYRISDIEEAYNFGIEEYLYSDNWIIIEWPDVIKPLLGDNYCDVFLEEKHQMFREIKLKM</sequence>
<comment type="caution">
    <text evidence="11">The sequence shown here is derived from an EMBL/GenBank/DDBJ whole genome shotgun (WGS) entry which is preliminary data.</text>
</comment>
<keyword evidence="7" id="KW-0547">Nucleotide-binding</keyword>
<evidence type="ECO:0000256" key="3">
    <source>
        <dbReference type="ARBA" id="ARBA00019010"/>
    </source>
</evidence>
<dbReference type="InterPro" id="IPR003442">
    <property type="entry name" value="T6A_TsaE"/>
</dbReference>
<dbReference type="SUPFAM" id="SSF52540">
    <property type="entry name" value="P-loop containing nucleoside triphosphate hydrolases"/>
    <property type="match status" value="1"/>
</dbReference>
<comment type="similarity">
    <text evidence="2">Belongs to the TsaE family.</text>
</comment>
<name>A0A4Q9FKC5_9FLAO</name>
<evidence type="ECO:0000256" key="5">
    <source>
        <dbReference type="ARBA" id="ARBA00022694"/>
    </source>
</evidence>
<keyword evidence="12" id="KW-1185">Reference proteome</keyword>
<keyword evidence="4" id="KW-0963">Cytoplasm</keyword>
<dbReference type="GO" id="GO:0046872">
    <property type="term" value="F:metal ion binding"/>
    <property type="evidence" value="ECO:0007669"/>
    <property type="project" value="UniProtKB-KW"/>
</dbReference>
<dbReference type="GO" id="GO:0002949">
    <property type="term" value="P:tRNA threonylcarbamoyladenosine modification"/>
    <property type="evidence" value="ECO:0007669"/>
    <property type="project" value="InterPro"/>
</dbReference>
<keyword evidence="6" id="KW-0479">Metal-binding</keyword>
<dbReference type="PANTHER" id="PTHR33540">
    <property type="entry name" value="TRNA THREONYLCARBAMOYLADENOSINE BIOSYNTHESIS PROTEIN TSAE"/>
    <property type="match status" value="1"/>
</dbReference>
<comment type="subcellular location">
    <subcellularLocation>
        <location evidence="1">Cytoplasm</location>
    </subcellularLocation>
</comment>
<gene>
    <name evidence="11" type="primary">tsaE</name>
    <name evidence="11" type="ORF">EYD45_01310</name>
</gene>
<accession>A0A4Q9FKC5</accession>
<dbReference type="PANTHER" id="PTHR33540:SF2">
    <property type="entry name" value="TRNA THREONYLCARBAMOYLADENOSINE BIOSYNTHESIS PROTEIN TSAE"/>
    <property type="match status" value="1"/>
</dbReference>
<evidence type="ECO:0000256" key="2">
    <source>
        <dbReference type="ARBA" id="ARBA00007599"/>
    </source>
</evidence>
<dbReference type="InterPro" id="IPR027417">
    <property type="entry name" value="P-loop_NTPase"/>
</dbReference>
<proteinExistence type="inferred from homology"/>
<dbReference type="OrthoDB" id="9815896at2"/>
<dbReference type="Proteomes" id="UP000291142">
    <property type="component" value="Unassembled WGS sequence"/>
</dbReference>
<dbReference type="GO" id="GO:0005737">
    <property type="term" value="C:cytoplasm"/>
    <property type="evidence" value="ECO:0007669"/>
    <property type="project" value="UniProtKB-SubCell"/>
</dbReference>
<evidence type="ECO:0000256" key="10">
    <source>
        <dbReference type="ARBA" id="ARBA00032441"/>
    </source>
</evidence>
<keyword evidence="9" id="KW-0460">Magnesium</keyword>
<evidence type="ECO:0000256" key="7">
    <source>
        <dbReference type="ARBA" id="ARBA00022741"/>
    </source>
</evidence>
<protein>
    <recommendedName>
        <fullName evidence="3">tRNA threonylcarbamoyladenosine biosynthesis protein TsaE</fullName>
    </recommendedName>
    <alternativeName>
        <fullName evidence="10">t(6)A37 threonylcarbamoyladenosine biosynthesis protein TsaE</fullName>
    </alternativeName>
</protein>
<dbReference type="GO" id="GO:0005524">
    <property type="term" value="F:ATP binding"/>
    <property type="evidence" value="ECO:0007669"/>
    <property type="project" value="UniProtKB-KW"/>
</dbReference>
<evidence type="ECO:0000256" key="9">
    <source>
        <dbReference type="ARBA" id="ARBA00022842"/>
    </source>
</evidence>
<dbReference type="Pfam" id="PF02367">
    <property type="entry name" value="TsaE"/>
    <property type="match status" value="1"/>
</dbReference>
<organism evidence="11 12">
    <name type="scientific">Hyunsoonleella flava</name>
    <dbReference type="NCBI Taxonomy" id="2527939"/>
    <lineage>
        <taxon>Bacteria</taxon>
        <taxon>Pseudomonadati</taxon>
        <taxon>Bacteroidota</taxon>
        <taxon>Flavobacteriia</taxon>
        <taxon>Flavobacteriales</taxon>
        <taxon>Flavobacteriaceae</taxon>
    </lineage>
</organism>
<dbReference type="NCBIfam" id="TIGR00150">
    <property type="entry name" value="T6A_YjeE"/>
    <property type="match status" value="1"/>
</dbReference>
<evidence type="ECO:0000313" key="11">
    <source>
        <dbReference type="EMBL" id="TBN06904.1"/>
    </source>
</evidence>
<evidence type="ECO:0000256" key="4">
    <source>
        <dbReference type="ARBA" id="ARBA00022490"/>
    </source>
</evidence>
<dbReference type="EMBL" id="SIRT01000001">
    <property type="protein sequence ID" value="TBN06904.1"/>
    <property type="molecule type" value="Genomic_DNA"/>
</dbReference>
<evidence type="ECO:0000313" key="12">
    <source>
        <dbReference type="Proteomes" id="UP000291142"/>
    </source>
</evidence>
<dbReference type="AlphaFoldDB" id="A0A4Q9FKC5"/>
<reference evidence="11 12" key="1">
    <citation type="submission" date="2019-02" db="EMBL/GenBank/DDBJ databases">
        <title>Hyunsoonleella sp., isolated from marine sediment.</title>
        <authorList>
            <person name="Liu B.-T."/>
        </authorList>
    </citation>
    <scope>NUCLEOTIDE SEQUENCE [LARGE SCALE GENOMIC DNA]</scope>
    <source>
        <strain evidence="11 12">T58</strain>
    </source>
</reference>